<sequence length="56" mass="6286">MHSARPARGNHHRQGVRLSPAKGGKHHRPSVNKYELKCLRLLTQIRCACSVSKSAR</sequence>
<evidence type="ECO:0000313" key="2">
    <source>
        <dbReference type="EMBL" id="VVT11697.1"/>
    </source>
</evidence>
<evidence type="ECO:0000256" key="1">
    <source>
        <dbReference type="SAM" id="MobiDB-lite"/>
    </source>
</evidence>
<gene>
    <name evidence="2" type="ORF">SPHINGO391_410098</name>
</gene>
<feature type="region of interest" description="Disordered" evidence="1">
    <location>
        <begin position="1"/>
        <end position="29"/>
    </location>
</feature>
<dbReference type="Proteomes" id="UP000326857">
    <property type="component" value="Unassembled WGS sequence"/>
</dbReference>
<name>A0A5E7Z548_9SPHN</name>
<reference evidence="2 3" key="1">
    <citation type="submission" date="2019-09" db="EMBL/GenBank/DDBJ databases">
        <authorList>
            <person name="Dittami M. S."/>
        </authorList>
    </citation>
    <scope>NUCLEOTIDE SEQUENCE [LARGE SCALE GENOMIC DNA]</scope>
    <source>
        <strain evidence="2">SPHINGO391</strain>
    </source>
</reference>
<dbReference type="AlphaFoldDB" id="A0A5E7Z548"/>
<proteinExistence type="predicted"/>
<dbReference type="EMBL" id="CABVLI010000036">
    <property type="protein sequence ID" value="VVT11697.1"/>
    <property type="molecule type" value="Genomic_DNA"/>
</dbReference>
<evidence type="ECO:0000313" key="3">
    <source>
        <dbReference type="Proteomes" id="UP000326857"/>
    </source>
</evidence>
<organism evidence="2 3">
    <name type="scientific">Sphingomonas aurantiaca</name>
    <dbReference type="NCBI Taxonomy" id="185949"/>
    <lineage>
        <taxon>Bacteria</taxon>
        <taxon>Pseudomonadati</taxon>
        <taxon>Pseudomonadota</taxon>
        <taxon>Alphaproteobacteria</taxon>
        <taxon>Sphingomonadales</taxon>
        <taxon>Sphingomonadaceae</taxon>
        <taxon>Sphingomonas</taxon>
    </lineage>
</organism>
<accession>A0A5E7Z548</accession>
<protein>
    <submittedName>
        <fullName evidence="2">Uncharacterized protein</fullName>
    </submittedName>
</protein>